<evidence type="ECO:0000313" key="9">
    <source>
        <dbReference type="Proteomes" id="UP000613177"/>
    </source>
</evidence>
<feature type="DNA-binding region" description="Homeobox" evidence="5">
    <location>
        <begin position="105"/>
        <end position="164"/>
    </location>
</feature>
<dbReference type="SMART" id="SM00389">
    <property type="entry name" value="HOX"/>
    <property type="match status" value="1"/>
</dbReference>
<evidence type="ECO:0000259" key="7">
    <source>
        <dbReference type="PROSITE" id="PS50071"/>
    </source>
</evidence>
<evidence type="ECO:0000256" key="3">
    <source>
        <dbReference type="ARBA" id="ARBA00023155"/>
    </source>
</evidence>
<dbReference type="PROSITE" id="PS00027">
    <property type="entry name" value="HOMEOBOX_1"/>
    <property type="match status" value="1"/>
</dbReference>
<protein>
    <recommendedName>
        <fullName evidence="7">Homeobox domain-containing protein</fullName>
    </recommendedName>
</protein>
<comment type="subcellular location">
    <subcellularLocation>
        <location evidence="1 5 6">Nucleus</location>
    </subcellularLocation>
</comment>
<dbReference type="GO" id="GO:0000978">
    <property type="term" value="F:RNA polymerase II cis-regulatory region sequence-specific DNA binding"/>
    <property type="evidence" value="ECO:0007669"/>
    <property type="project" value="TreeGrafter"/>
</dbReference>
<dbReference type="SUPFAM" id="SSF46689">
    <property type="entry name" value="Homeodomain-like"/>
    <property type="match status" value="1"/>
</dbReference>
<dbReference type="AlphaFoldDB" id="A0A8H7SIL3"/>
<feature type="domain" description="Homeobox" evidence="7">
    <location>
        <begin position="103"/>
        <end position="163"/>
    </location>
</feature>
<dbReference type="InterPro" id="IPR001356">
    <property type="entry name" value="HD"/>
</dbReference>
<dbReference type="GO" id="GO:0005634">
    <property type="term" value="C:nucleus"/>
    <property type="evidence" value="ECO:0007669"/>
    <property type="project" value="UniProtKB-SubCell"/>
</dbReference>
<accession>A0A8H7SIL3</accession>
<dbReference type="Proteomes" id="UP000613177">
    <property type="component" value="Unassembled WGS sequence"/>
</dbReference>
<evidence type="ECO:0000256" key="4">
    <source>
        <dbReference type="ARBA" id="ARBA00023242"/>
    </source>
</evidence>
<dbReference type="InterPro" id="IPR051000">
    <property type="entry name" value="Homeobox_DNA-bind_prot"/>
</dbReference>
<comment type="caution">
    <text evidence="8">The sequence shown here is derived from an EMBL/GenBank/DDBJ whole genome shotgun (WGS) entry which is preliminary data.</text>
</comment>
<sequence>MNSNKCLSLSPYSIQNLLCSYDNNTTLAPIVKPTKSHKSNTVPFIELPKPNDRINDQNYIVKKEIQPLYIPNEKIYQPTLYHPAEYWGSRHTWNYKYNHSDDDYLKIRRKRATVKQTQTLQKVFERTAFPSTILRENLARHLGMSPRTVQIWFQNKRQAVRKIFK</sequence>
<reference evidence="8" key="1">
    <citation type="submission" date="2021-01" db="EMBL/GenBank/DDBJ databases">
        <title>Metabolic potential, ecology and presence of endohyphal bacteria is reflected in genomic diversity of Mucoromycotina.</title>
        <authorList>
            <person name="Muszewska A."/>
            <person name="Okrasinska A."/>
            <person name="Steczkiewicz K."/>
            <person name="Drgas O."/>
            <person name="Orlowska M."/>
            <person name="Perlinska-Lenart U."/>
            <person name="Aleksandrzak-Piekarczyk T."/>
            <person name="Szatraj K."/>
            <person name="Zielenkiewicz U."/>
            <person name="Pilsyk S."/>
            <person name="Malc E."/>
            <person name="Mieczkowski P."/>
            <person name="Kruszewska J.S."/>
            <person name="Biernat P."/>
            <person name="Pawlowska J."/>
        </authorList>
    </citation>
    <scope>NUCLEOTIDE SEQUENCE</scope>
    <source>
        <strain evidence="8">WA0000018081</strain>
    </source>
</reference>
<dbReference type="PANTHER" id="PTHR24324:SF5">
    <property type="entry name" value="HEMATOPOIETICALLY-EXPRESSED HOMEOBOX PROTEIN HHEX"/>
    <property type="match status" value="1"/>
</dbReference>
<dbReference type="CDD" id="cd00086">
    <property type="entry name" value="homeodomain"/>
    <property type="match status" value="1"/>
</dbReference>
<keyword evidence="3 5" id="KW-0371">Homeobox</keyword>
<dbReference type="GO" id="GO:0030154">
    <property type="term" value="P:cell differentiation"/>
    <property type="evidence" value="ECO:0007669"/>
    <property type="project" value="TreeGrafter"/>
</dbReference>
<dbReference type="Gene3D" id="1.10.10.60">
    <property type="entry name" value="Homeodomain-like"/>
    <property type="match status" value="1"/>
</dbReference>
<evidence type="ECO:0000313" key="8">
    <source>
        <dbReference type="EMBL" id="KAG2230119.1"/>
    </source>
</evidence>
<keyword evidence="9" id="KW-1185">Reference proteome</keyword>
<dbReference type="Pfam" id="PF00046">
    <property type="entry name" value="Homeodomain"/>
    <property type="match status" value="1"/>
</dbReference>
<dbReference type="PROSITE" id="PS50071">
    <property type="entry name" value="HOMEOBOX_2"/>
    <property type="match status" value="1"/>
</dbReference>
<keyword evidence="4 5" id="KW-0539">Nucleus</keyword>
<evidence type="ECO:0000256" key="1">
    <source>
        <dbReference type="ARBA" id="ARBA00004123"/>
    </source>
</evidence>
<dbReference type="InterPro" id="IPR009057">
    <property type="entry name" value="Homeodomain-like_sf"/>
</dbReference>
<name>A0A8H7SIL3_9FUNG</name>
<organism evidence="8 9">
    <name type="scientific">Thamnidium elegans</name>
    <dbReference type="NCBI Taxonomy" id="101142"/>
    <lineage>
        <taxon>Eukaryota</taxon>
        <taxon>Fungi</taxon>
        <taxon>Fungi incertae sedis</taxon>
        <taxon>Mucoromycota</taxon>
        <taxon>Mucoromycotina</taxon>
        <taxon>Mucoromycetes</taxon>
        <taxon>Mucorales</taxon>
        <taxon>Mucorineae</taxon>
        <taxon>Mucoraceae</taxon>
        <taxon>Thamnidium</taxon>
    </lineage>
</organism>
<dbReference type="PANTHER" id="PTHR24324">
    <property type="entry name" value="HOMEOBOX PROTEIN HHEX"/>
    <property type="match status" value="1"/>
</dbReference>
<evidence type="ECO:0000256" key="5">
    <source>
        <dbReference type="PROSITE-ProRule" id="PRU00108"/>
    </source>
</evidence>
<gene>
    <name evidence="8" type="ORF">INT48_006276</name>
</gene>
<evidence type="ECO:0000256" key="6">
    <source>
        <dbReference type="RuleBase" id="RU000682"/>
    </source>
</evidence>
<dbReference type="GO" id="GO:0000981">
    <property type="term" value="F:DNA-binding transcription factor activity, RNA polymerase II-specific"/>
    <property type="evidence" value="ECO:0007669"/>
    <property type="project" value="InterPro"/>
</dbReference>
<keyword evidence="2 5" id="KW-0238">DNA-binding</keyword>
<dbReference type="EMBL" id="JAEPRE010000221">
    <property type="protein sequence ID" value="KAG2230119.1"/>
    <property type="molecule type" value="Genomic_DNA"/>
</dbReference>
<evidence type="ECO:0000256" key="2">
    <source>
        <dbReference type="ARBA" id="ARBA00023125"/>
    </source>
</evidence>
<proteinExistence type="predicted"/>
<dbReference type="InterPro" id="IPR017970">
    <property type="entry name" value="Homeobox_CS"/>
</dbReference>